<dbReference type="Pfam" id="PF13649">
    <property type="entry name" value="Methyltransf_25"/>
    <property type="match status" value="1"/>
</dbReference>
<reference evidence="3 4" key="2">
    <citation type="journal article" date="2020" name="Microbiol. Resour. Announc.">
        <title>Antarctic desert soil bacteria exhibit high novel natural product potential, evaluated through long-read genome sequencing and comparative genomics.</title>
        <authorList>
            <person name="Benaud N."/>
            <person name="Edwards R.J."/>
            <person name="Amos T.G."/>
            <person name="D'Agostino P.M."/>
            <person name="Gutierrez-Chavez C."/>
            <person name="Montgomery K."/>
            <person name="Nicetic I."/>
            <person name="Ferrari B.C."/>
        </authorList>
    </citation>
    <scope>NUCLEOTIDE SEQUENCE [LARGE SCALE GENOMIC DNA]</scope>
    <source>
        <strain evidence="3 4">SPB151</strain>
    </source>
</reference>
<dbReference type="AlphaFoldDB" id="A0A7G6X0J0"/>
<reference evidence="4" key="1">
    <citation type="submission" date="2019-09" db="EMBL/GenBank/DDBJ databases">
        <title>Antimicrobial potential of Antarctic Bacteria.</title>
        <authorList>
            <person name="Benaud N."/>
            <person name="Edwards R.J."/>
            <person name="Ferrari B.C."/>
        </authorList>
    </citation>
    <scope>NUCLEOTIDE SEQUENCE [LARGE SCALE GENOMIC DNA]</scope>
    <source>
        <strain evidence="4">SPB151</strain>
    </source>
</reference>
<keyword evidence="4" id="KW-1185">Reference proteome</keyword>
<accession>A0A7G6X0J0</accession>
<dbReference type="GO" id="GO:0008168">
    <property type="term" value="F:methyltransferase activity"/>
    <property type="evidence" value="ECO:0007669"/>
    <property type="project" value="UniProtKB-KW"/>
</dbReference>
<dbReference type="Gene3D" id="3.40.50.150">
    <property type="entry name" value="Vaccinia Virus protein VP39"/>
    <property type="match status" value="1"/>
</dbReference>
<keyword evidence="3" id="KW-0489">Methyltransferase</keyword>
<evidence type="ECO:0000313" key="3">
    <source>
        <dbReference type="EMBL" id="QNE19755.1"/>
    </source>
</evidence>
<dbReference type="CDD" id="cd02440">
    <property type="entry name" value="AdoMet_MTases"/>
    <property type="match status" value="1"/>
</dbReference>
<dbReference type="GO" id="GO:0032259">
    <property type="term" value="P:methylation"/>
    <property type="evidence" value="ECO:0007669"/>
    <property type="project" value="UniProtKB-KW"/>
</dbReference>
<dbReference type="RefSeq" id="WP_185441695.1">
    <property type="nucleotide sequence ID" value="NZ_CP043661.1"/>
</dbReference>
<gene>
    <name evidence="3" type="ORF">F1D05_19810</name>
</gene>
<dbReference type="Proteomes" id="UP000515563">
    <property type="component" value="Chromosome"/>
</dbReference>
<dbReference type="SUPFAM" id="SSF53335">
    <property type="entry name" value="S-adenosyl-L-methionine-dependent methyltransferases"/>
    <property type="match status" value="1"/>
</dbReference>
<dbReference type="InterPro" id="IPR029063">
    <property type="entry name" value="SAM-dependent_MTases_sf"/>
</dbReference>
<feature type="domain" description="Methyltransferase" evidence="2">
    <location>
        <begin position="54"/>
        <end position="147"/>
    </location>
</feature>
<dbReference type="EMBL" id="CP043661">
    <property type="protein sequence ID" value="QNE19755.1"/>
    <property type="molecule type" value="Genomic_DNA"/>
</dbReference>
<sequence length="264" mass="28173">MSDSVRIITEANRTSWNQIAPQRPGDPAEFFAGGGLALDDFEQELAGDVRGRRVLQLACSSGDQVLSWANLGANAVGVDISDVAIDVARRKAAEAGIEAEFLQADMFELPVELREFDLIYFSAGAICWVPDLAQFAAIVADRLRPGGSVLMVDHHPVWEVLAVRGDNEFGVVGDYFGRHTPRGETDDAKRPLGARGAESPPPFSAFIWPVSDVVMAFIGAGLRLEAFSEGGAPALYAGAGGVAANLPAYYVIKASRPQLSRVAE</sequence>
<dbReference type="KEGG" id="kqi:F1D05_19810"/>
<dbReference type="PANTHER" id="PTHR43861">
    <property type="entry name" value="TRANS-ACONITATE 2-METHYLTRANSFERASE-RELATED"/>
    <property type="match status" value="1"/>
</dbReference>
<name>A0A7G6X0J0_9ACTN</name>
<keyword evidence="1 3" id="KW-0808">Transferase</keyword>
<organism evidence="3 4">
    <name type="scientific">Kribbella qitaiheensis</name>
    <dbReference type="NCBI Taxonomy" id="1544730"/>
    <lineage>
        <taxon>Bacteria</taxon>
        <taxon>Bacillati</taxon>
        <taxon>Actinomycetota</taxon>
        <taxon>Actinomycetes</taxon>
        <taxon>Propionibacteriales</taxon>
        <taxon>Kribbellaceae</taxon>
        <taxon>Kribbella</taxon>
    </lineage>
</organism>
<dbReference type="InterPro" id="IPR041698">
    <property type="entry name" value="Methyltransf_25"/>
</dbReference>
<evidence type="ECO:0000313" key="4">
    <source>
        <dbReference type="Proteomes" id="UP000515563"/>
    </source>
</evidence>
<evidence type="ECO:0000256" key="1">
    <source>
        <dbReference type="ARBA" id="ARBA00022679"/>
    </source>
</evidence>
<proteinExistence type="predicted"/>
<protein>
    <submittedName>
        <fullName evidence="3">Class I SAM-dependent methyltransferase</fullName>
    </submittedName>
</protein>
<evidence type="ECO:0000259" key="2">
    <source>
        <dbReference type="Pfam" id="PF13649"/>
    </source>
</evidence>